<dbReference type="SUPFAM" id="SSF52540">
    <property type="entry name" value="P-loop containing nucleoside triphosphate hydrolases"/>
    <property type="match status" value="1"/>
</dbReference>
<evidence type="ECO:0000256" key="3">
    <source>
        <dbReference type="ARBA" id="ARBA00022741"/>
    </source>
</evidence>
<dbReference type="Gene3D" id="3.40.50.300">
    <property type="entry name" value="P-loop containing nucleotide triphosphate hydrolases"/>
    <property type="match status" value="1"/>
</dbReference>
<dbReference type="Proteomes" id="UP000494165">
    <property type="component" value="Unassembled WGS sequence"/>
</dbReference>
<keyword evidence="5 8" id="KW-1133">Transmembrane helix</keyword>
<evidence type="ECO:0000313" key="12">
    <source>
        <dbReference type="Proteomes" id="UP000494165"/>
    </source>
</evidence>
<feature type="domain" description="ABC transmembrane type-2" evidence="10">
    <location>
        <begin position="515"/>
        <end position="759"/>
    </location>
</feature>
<dbReference type="InterPro" id="IPR003593">
    <property type="entry name" value="AAA+_ATPase"/>
</dbReference>
<dbReference type="InterPro" id="IPR013525">
    <property type="entry name" value="ABC2_TM"/>
</dbReference>
<dbReference type="PROSITE" id="PS51012">
    <property type="entry name" value="ABC_TM2"/>
    <property type="match status" value="1"/>
</dbReference>
<dbReference type="EMBL" id="CADEPI010000329">
    <property type="protein sequence ID" value="CAB3383900.1"/>
    <property type="molecule type" value="Genomic_DNA"/>
</dbReference>
<evidence type="ECO:0000313" key="11">
    <source>
        <dbReference type="EMBL" id="CAB3383900.1"/>
    </source>
</evidence>
<keyword evidence="12" id="KW-1185">Reference proteome</keyword>
<gene>
    <name evidence="11" type="ORF">CLODIP_2_CD07162</name>
</gene>
<evidence type="ECO:0000256" key="7">
    <source>
        <dbReference type="SAM" id="Coils"/>
    </source>
</evidence>
<dbReference type="PRINTS" id="PR00164">
    <property type="entry name" value="ABC2TRNSPORT"/>
</dbReference>
<feature type="transmembrane region" description="Helical" evidence="8">
    <location>
        <begin position="618"/>
        <end position="638"/>
    </location>
</feature>
<keyword evidence="7" id="KW-0175">Coiled coil</keyword>
<dbReference type="InterPro" id="IPR047817">
    <property type="entry name" value="ABC2_TM_bact-type"/>
</dbReference>
<comment type="caution">
    <text evidence="11">The sequence shown here is derived from an EMBL/GenBank/DDBJ whole genome shotgun (WGS) entry which is preliminary data.</text>
</comment>
<feature type="domain" description="ABC transporter" evidence="9">
    <location>
        <begin position="10"/>
        <end position="244"/>
    </location>
</feature>
<evidence type="ECO:0000256" key="1">
    <source>
        <dbReference type="ARBA" id="ARBA00004141"/>
    </source>
</evidence>
<dbReference type="OrthoDB" id="10255969at2759"/>
<feature type="transmembrane region" description="Helical" evidence="8">
    <location>
        <begin position="363"/>
        <end position="384"/>
    </location>
</feature>
<accession>A0A8S1DS87</accession>
<dbReference type="InterPro" id="IPR017871">
    <property type="entry name" value="ABC_transporter-like_CS"/>
</dbReference>
<sequence length="761" mass="84535">MQSAPSGAAVSVREAYKYYGSSKSPKVILDRLNMTVPRGAIYGLLGASGCGKTTLLTCIVGRRKLKSGDVWILGGRPGSVGSGVPGPRIGYMPQDIALFGDFSIRDTMFYFGKIFGMSNAEVEERAVFLHRMLELPPDDRLVINLSGGQQRRVSFAAALLHDPELLILDEPTVGVDPVLRQRIWDHLMYITQTGNKTVIITTHYIEEARQAGTIGLMRNGTLLAEDAPSELLVLYGCRTLEDVFLLLSRKQGRNNQDVVADAEDPDETANNQRNAIQQLQIQHHRQQDNIRRASLEVVSHHQDEQGMNLQRNTTTASTATLTNNADDMHIPSGQRRQLKNRASIAGKMESLLKKNILRYWRNLGVMLFILGFPLLQIGAFFLAIGHDPRHLPIAIVNDEVPWYRAGPGPSYTGGPLFVESDRCMGMSVPGCNMTRLSCRFLDTLDPQFVTKRFYSDVKSAQDAVKKGDVWGTLHFGANFSVGLEERNEKGKDTSDLALEMGELSVWLDMSDRQISLLLKKQILDAYKTFFRELLFDCELNHKYGEIPIQFKPPVYGVEYPSYTMFMAPGVILTIVFFLSTGITCTTMISEVHEGIWDRALVTGITAGEILLSHVLTQLLVLFVQSIECLLLSFFLFGMESNGSILLLTSLTVLQGFCGMCFGFLISIVCENISAANYLSIGSFYPMILLCGIVWPLEGMPTGLRLFSLQLPLTRSTDSMRNIMTKGWGIQEPGVYEGFVATIIWIVALLALCVLGLRIKKG</sequence>
<dbReference type="InterPro" id="IPR000412">
    <property type="entry name" value="ABC_2_transport"/>
</dbReference>
<evidence type="ECO:0000259" key="9">
    <source>
        <dbReference type="PROSITE" id="PS50893"/>
    </source>
</evidence>
<name>A0A8S1DS87_9INSE</name>
<dbReference type="AlphaFoldDB" id="A0A8S1DS87"/>
<dbReference type="InterPro" id="IPR027417">
    <property type="entry name" value="P-loop_NTPase"/>
</dbReference>
<comment type="subcellular location">
    <subcellularLocation>
        <location evidence="1">Membrane</location>
        <topology evidence="1">Multi-pass membrane protein</topology>
    </subcellularLocation>
</comment>
<evidence type="ECO:0000256" key="8">
    <source>
        <dbReference type="SAM" id="Phobius"/>
    </source>
</evidence>
<evidence type="ECO:0000256" key="4">
    <source>
        <dbReference type="ARBA" id="ARBA00022840"/>
    </source>
</evidence>
<evidence type="ECO:0000256" key="5">
    <source>
        <dbReference type="ARBA" id="ARBA00022989"/>
    </source>
</evidence>
<keyword evidence="6 8" id="KW-0472">Membrane</keyword>
<evidence type="ECO:0008006" key="13">
    <source>
        <dbReference type="Google" id="ProtNLM"/>
    </source>
</evidence>
<dbReference type="GO" id="GO:0043190">
    <property type="term" value="C:ATP-binding cassette (ABC) transporter complex"/>
    <property type="evidence" value="ECO:0007669"/>
    <property type="project" value="InterPro"/>
</dbReference>
<dbReference type="GO" id="GO:0016887">
    <property type="term" value="F:ATP hydrolysis activity"/>
    <property type="evidence" value="ECO:0007669"/>
    <property type="project" value="InterPro"/>
</dbReference>
<feature type="transmembrane region" description="Helical" evidence="8">
    <location>
        <begin position="569"/>
        <end position="589"/>
    </location>
</feature>
<dbReference type="PANTHER" id="PTHR43038">
    <property type="entry name" value="ATP-BINDING CASSETTE, SUB-FAMILY H, MEMBER 1"/>
    <property type="match status" value="1"/>
</dbReference>
<reference evidence="11 12" key="1">
    <citation type="submission" date="2020-04" db="EMBL/GenBank/DDBJ databases">
        <authorList>
            <person name="Alioto T."/>
            <person name="Alioto T."/>
            <person name="Gomez Garrido J."/>
        </authorList>
    </citation>
    <scope>NUCLEOTIDE SEQUENCE [LARGE SCALE GENOMIC DNA]</scope>
</reference>
<feature type="transmembrane region" description="Helical" evidence="8">
    <location>
        <begin position="677"/>
        <end position="696"/>
    </location>
</feature>
<protein>
    <recommendedName>
        <fullName evidence="13">ABC transporter domain-containing protein</fullName>
    </recommendedName>
</protein>
<dbReference type="Pfam" id="PF00005">
    <property type="entry name" value="ABC_tran"/>
    <property type="match status" value="1"/>
</dbReference>
<organism evidence="11 12">
    <name type="scientific">Cloeon dipterum</name>
    <dbReference type="NCBI Taxonomy" id="197152"/>
    <lineage>
        <taxon>Eukaryota</taxon>
        <taxon>Metazoa</taxon>
        <taxon>Ecdysozoa</taxon>
        <taxon>Arthropoda</taxon>
        <taxon>Hexapoda</taxon>
        <taxon>Insecta</taxon>
        <taxon>Pterygota</taxon>
        <taxon>Palaeoptera</taxon>
        <taxon>Ephemeroptera</taxon>
        <taxon>Pisciforma</taxon>
        <taxon>Baetidae</taxon>
        <taxon>Cloeon</taxon>
    </lineage>
</organism>
<dbReference type="InterPro" id="IPR003439">
    <property type="entry name" value="ABC_transporter-like_ATP-bd"/>
</dbReference>
<dbReference type="PANTHER" id="PTHR43038:SF2">
    <property type="entry name" value="RH61964P"/>
    <property type="match status" value="1"/>
</dbReference>
<feature type="transmembrane region" description="Helical" evidence="8">
    <location>
        <begin position="737"/>
        <end position="756"/>
    </location>
</feature>
<dbReference type="GO" id="GO:0140359">
    <property type="term" value="F:ABC-type transporter activity"/>
    <property type="evidence" value="ECO:0007669"/>
    <property type="project" value="InterPro"/>
</dbReference>
<feature type="transmembrane region" description="Helical" evidence="8">
    <location>
        <begin position="644"/>
        <end position="665"/>
    </location>
</feature>
<dbReference type="PROSITE" id="PS50893">
    <property type="entry name" value="ABC_TRANSPORTER_2"/>
    <property type="match status" value="1"/>
</dbReference>
<keyword evidence="2 8" id="KW-0812">Transmembrane</keyword>
<evidence type="ECO:0000256" key="2">
    <source>
        <dbReference type="ARBA" id="ARBA00022692"/>
    </source>
</evidence>
<dbReference type="GO" id="GO:0005524">
    <property type="term" value="F:ATP binding"/>
    <property type="evidence" value="ECO:0007669"/>
    <property type="project" value="UniProtKB-KW"/>
</dbReference>
<evidence type="ECO:0000256" key="6">
    <source>
        <dbReference type="ARBA" id="ARBA00023136"/>
    </source>
</evidence>
<feature type="coiled-coil region" evidence="7">
    <location>
        <begin position="269"/>
        <end position="296"/>
    </location>
</feature>
<keyword evidence="4" id="KW-0067">ATP-binding</keyword>
<proteinExistence type="predicted"/>
<dbReference type="SMART" id="SM00382">
    <property type="entry name" value="AAA"/>
    <property type="match status" value="1"/>
</dbReference>
<dbReference type="Pfam" id="PF12698">
    <property type="entry name" value="ABC2_membrane_3"/>
    <property type="match status" value="1"/>
</dbReference>
<dbReference type="PROSITE" id="PS00211">
    <property type="entry name" value="ABC_TRANSPORTER_1"/>
    <property type="match status" value="1"/>
</dbReference>
<evidence type="ECO:0000259" key="10">
    <source>
        <dbReference type="PROSITE" id="PS51012"/>
    </source>
</evidence>
<keyword evidence="3" id="KW-0547">Nucleotide-binding</keyword>